<dbReference type="Pfam" id="PF01535">
    <property type="entry name" value="PPR"/>
    <property type="match status" value="1"/>
</dbReference>
<dbReference type="EMBL" id="CAMXCT030001224">
    <property type="protein sequence ID" value="CAL4775293.1"/>
    <property type="molecule type" value="Genomic_DNA"/>
</dbReference>
<feature type="region of interest" description="Disordered" evidence="3">
    <location>
        <begin position="311"/>
        <end position="363"/>
    </location>
</feature>
<dbReference type="InterPro" id="IPR011990">
    <property type="entry name" value="TPR-like_helical_dom_sf"/>
</dbReference>
<accession>A0A9P1FTW9</accession>
<keyword evidence="1" id="KW-0677">Repeat</keyword>
<keyword evidence="7" id="KW-1185">Reference proteome</keyword>
<organism evidence="4">
    <name type="scientific">Cladocopium goreaui</name>
    <dbReference type="NCBI Taxonomy" id="2562237"/>
    <lineage>
        <taxon>Eukaryota</taxon>
        <taxon>Sar</taxon>
        <taxon>Alveolata</taxon>
        <taxon>Dinophyceae</taxon>
        <taxon>Suessiales</taxon>
        <taxon>Symbiodiniaceae</taxon>
        <taxon>Cladocopium</taxon>
    </lineage>
</organism>
<name>A0A9P1FTW9_9DINO</name>
<reference evidence="5" key="2">
    <citation type="submission" date="2024-04" db="EMBL/GenBank/DDBJ databases">
        <authorList>
            <person name="Chen Y."/>
            <person name="Shah S."/>
            <person name="Dougan E. K."/>
            <person name="Thang M."/>
            <person name="Chan C."/>
        </authorList>
    </citation>
    <scope>NUCLEOTIDE SEQUENCE [LARGE SCALE GENOMIC DNA]</scope>
</reference>
<evidence type="ECO:0000313" key="4">
    <source>
        <dbReference type="EMBL" id="CAI3987981.1"/>
    </source>
</evidence>
<dbReference type="EMBL" id="CAMXCT020001224">
    <property type="protein sequence ID" value="CAL1141356.1"/>
    <property type="molecule type" value="Genomic_DNA"/>
</dbReference>
<evidence type="ECO:0000256" key="1">
    <source>
        <dbReference type="ARBA" id="ARBA00022737"/>
    </source>
</evidence>
<proteinExistence type="predicted"/>
<feature type="compositionally biased region" description="Basic and acidic residues" evidence="3">
    <location>
        <begin position="311"/>
        <end position="322"/>
    </location>
</feature>
<dbReference type="AlphaFoldDB" id="A0A9P1FTW9"/>
<sequence length="363" mass="40495">MVRRGAPPQWGRGGQSTGENPKIQRKLPIRADAAGLLQLSQDAGLKQVERIVIPQLKAWKWNPDLATHALKALAKRGFVRLCLHTLNVMRRSEVTPLTAHYNAALAASAEVKEWTVTLFLLERMQQDEAAVNDDTVKETMRSCKAWERALEFWMLLRSRDTGLSVASHNHAMAAMIQAPKLALEIFENVRDDPGLGADGMSYSLAIACYGRLQQWKDSLRMMEEMSNNALVPEALHFASAISALGRSSEWERSVSLWQDVKAGADAGGFFAIVTTLAHQQKWSLALEVLKEMIAEDLDPKQTMQGIVSKVVDRSGQRTEARPKGGRGKPRGRQRIKGMREKCANGREDARENSPDFDERHFAS</sequence>
<feature type="region of interest" description="Disordered" evidence="3">
    <location>
        <begin position="1"/>
        <end position="24"/>
    </location>
</feature>
<gene>
    <name evidence="4" type="ORF">C1SCF055_LOCUS15215</name>
</gene>
<reference evidence="4" key="1">
    <citation type="submission" date="2022-10" db="EMBL/GenBank/DDBJ databases">
        <authorList>
            <person name="Chen Y."/>
            <person name="Dougan E. K."/>
            <person name="Chan C."/>
            <person name="Rhodes N."/>
            <person name="Thang M."/>
        </authorList>
    </citation>
    <scope>NUCLEOTIDE SEQUENCE</scope>
</reference>
<evidence type="ECO:0000256" key="3">
    <source>
        <dbReference type="SAM" id="MobiDB-lite"/>
    </source>
</evidence>
<evidence type="ECO:0000256" key="2">
    <source>
        <dbReference type="PROSITE-ProRule" id="PRU00708"/>
    </source>
</evidence>
<dbReference type="InterPro" id="IPR002885">
    <property type="entry name" value="PPR_rpt"/>
</dbReference>
<dbReference type="Gene3D" id="1.25.40.10">
    <property type="entry name" value="Tetratricopeptide repeat domain"/>
    <property type="match status" value="2"/>
</dbReference>
<dbReference type="PROSITE" id="PS51375">
    <property type="entry name" value="PPR"/>
    <property type="match status" value="1"/>
</dbReference>
<dbReference type="PANTHER" id="PTHR47447">
    <property type="entry name" value="OS03G0856100 PROTEIN"/>
    <property type="match status" value="1"/>
</dbReference>
<evidence type="ECO:0000313" key="5">
    <source>
        <dbReference type="EMBL" id="CAL1141356.1"/>
    </source>
</evidence>
<evidence type="ECO:0000313" key="6">
    <source>
        <dbReference type="EMBL" id="CAL4775293.1"/>
    </source>
</evidence>
<dbReference type="Proteomes" id="UP001152797">
    <property type="component" value="Unassembled WGS sequence"/>
</dbReference>
<comment type="caution">
    <text evidence="4">The sequence shown here is derived from an EMBL/GenBank/DDBJ whole genome shotgun (WGS) entry which is preliminary data.</text>
</comment>
<feature type="repeat" description="PPR" evidence="2">
    <location>
        <begin position="198"/>
        <end position="232"/>
    </location>
</feature>
<evidence type="ECO:0000313" key="7">
    <source>
        <dbReference type="Proteomes" id="UP001152797"/>
    </source>
</evidence>
<protein>
    <submittedName>
        <fullName evidence="6">Pentacotripeptide-repeat region of PRORP domain-containing protein</fullName>
    </submittedName>
</protein>
<dbReference type="PANTHER" id="PTHR47447:SF17">
    <property type="entry name" value="OS12G0638900 PROTEIN"/>
    <property type="match status" value="1"/>
</dbReference>
<dbReference type="OrthoDB" id="1935909at2759"/>
<feature type="compositionally biased region" description="Basic and acidic residues" evidence="3">
    <location>
        <begin position="337"/>
        <end position="363"/>
    </location>
</feature>
<dbReference type="EMBL" id="CAMXCT010001224">
    <property type="protein sequence ID" value="CAI3987981.1"/>
    <property type="molecule type" value="Genomic_DNA"/>
</dbReference>
<feature type="compositionally biased region" description="Basic residues" evidence="3">
    <location>
        <begin position="323"/>
        <end position="336"/>
    </location>
</feature>